<dbReference type="Gene3D" id="1.10.8.60">
    <property type="match status" value="1"/>
</dbReference>
<dbReference type="PROSITE" id="PS50110">
    <property type="entry name" value="RESPONSE_REGULATORY"/>
    <property type="match status" value="1"/>
</dbReference>
<dbReference type="PANTHER" id="PTHR32071:SF113">
    <property type="entry name" value="ALGINATE BIOSYNTHESIS TRANSCRIPTIONAL REGULATORY PROTEIN ALGB"/>
    <property type="match status" value="1"/>
</dbReference>
<dbReference type="SMART" id="SM00448">
    <property type="entry name" value="REC"/>
    <property type="match status" value="1"/>
</dbReference>
<evidence type="ECO:0000256" key="1">
    <source>
        <dbReference type="ARBA" id="ARBA00022741"/>
    </source>
</evidence>
<evidence type="ECO:0000313" key="11">
    <source>
        <dbReference type="Proteomes" id="UP001165427"/>
    </source>
</evidence>
<feature type="modified residue" description="4-aspartylphosphate" evidence="6">
    <location>
        <position position="52"/>
    </location>
</feature>
<protein>
    <submittedName>
        <fullName evidence="10">Sigma-54 dependent transcriptional regulator</fullName>
    </submittedName>
</protein>
<organism evidence="10 11">
    <name type="scientific">Desulfatitalea alkaliphila</name>
    <dbReference type="NCBI Taxonomy" id="2929485"/>
    <lineage>
        <taxon>Bacteria</taxon>
        <taxon>Pseudomonadati</taxon>
        <taxon>Thermodesulfobacteriota</taxon>
        <taxon>Desulfobacteria</taxon>
        <taxon>Desulfobacterales</taxon>
        <taxon>Desulfosarcinaceae</taxon>
        <taxon>Desulfatitalea</taxon>
    </lineage>
</organism>
<keyword evidence="2" id="KW-0067">ATP-binding</keyword>
<dbReference type="InterPro" id="IPR009057">
    <property type="entry name" value="Homeodomain-like_sf"/>
</dbReference>
<dbReference type="InterPro" id="IPR025943">
    <property type="entry name" value="Sigma_54_int_dom_ATP-bd_2"/>
</dbReference>
<evidence type="ECO:0000256" key="6">
    <source>
        <dbReference type="PROSITE-ProRule" id="PRU00169"/>
    </source>
</evidence>
<keyword evidence="11" id="KW-1185">Reference proteome</keyword>
<dbReference type="InterPro" id="IPR011006">
    <property type="entry name" value="CheY-like_superfamily"/>
</dbReference>
<name>A0AA41R2H1_9BACT</name>
<dbReference type="Proteomes" id="UP001165427">
    <property type="component" value="Unassembled WGS sequence"/>
</dbReference>
<evidence type="ECO:0000256" key="4">
    <source>
        <dbReference type="ARBA" id="ARBA00023125"/>
    </source>
</evidence>
<accession>A0AA41R2H1</accession>
<dbReference type="GO" id="GO:0000160">
    <property type="term" value="P:phosphorelay signal transduction system"/>
    <property type="evidence" value="ECO:0007669"/>
    <property type="project" value="InterPro"/>
</dbReference>
<dbReference type="SUPFAM" id="SSF46689">
    <property type="entry name" value="Homeodomain-like"/>
    <property type="match status" value="1"/>
</dbReference>
<dbReference type="Gene3D" id="3.40.50.2300">
    <property type="match status" value="1"/>
</dbReference>
<reference evidence="10" key="1">
    <citation type="submission" date="2022-04" db="EMBL/GenBank/DDBJ databases">
        <title>Desulfatitalea alkaliphila sp. nov., a novel anaerobic sulfate-reducing bacterium isolated from terrestrial mud volcano, Taman Peninsula, Russia.</title>
        <authorList>
            <person name="Khomyakova M.A."/>
            <person name="Merkel A.Y."/>
            <person name="Slobodkin A.I."/>
        </authorList>
    </citation>
    <scope>NUCLEOTIDE SEQUENCE</scope>
    <source>
        <strain evidence="10">M08but</strain>
    </source>
</reference>
<dbReference type="SMART" id="SM00382">
    <property type="entry name" value="AAA"/>
    <property type="match status" value="1"/>
</dbReference>
<sequence>MARVLIIDDDPKICSFLVLFAREWGHAAAQAGSLQDGLVKAQREPWDLILLDLDLPDGNGLQILPELVDGPSRPEVIIITGTGDINGAKLAFQHGAWDFVTKPFTMEEIALPVSRALAYRKEKSARQAPLTLKRDAIVGSSQEMRNCLDDLARASATEASVLIMGETGTGKELFARAIHENSNRAAAPFIAVDCGAVPESLAEGLFFGYEKGAFTGASARREGIIAQAAGGTLFLDEIGDLSPNIQKALLRALQERHIRPLGAAQEVAVDFRVVAATNRDLATMVAQQRFREDLLFRIRAFEIKLPPLRARKEDIEEIAVKKIHQICRHYAIGMKGISADFIHSLQANRWPGNVRELINVLEYALAAAGEDPSLHPKHLPPEYRTATLDLKPPPSPQGVPTDGANSGGQAPFPTLAAYRADADARYLQMLIARVRGDRDMAMALSGMSQSTLYSLMKKHNLSLSGRAPEADEKW</sequence>
<evidence type="ECO:0000259" key="8">
    <source>
        <dbReference type="PROSITE" id="PS50045"/>
    </source>
</evidence>
<dbReference type="PANTHER" id="PTHR32071">
    <property type="entry name" value="TRANSCRIPTIONAL REGULATORY PROTEIN"/>
    <property type="match status" value="1"/>
</dbReference>
<evidence type="ECO:0000256" key="7">
    <source>
        <dbReference type="SAM" id="MobiDB-lite"/>
    </source>
</evidence>
<feature type="region of interest" description="Disordered" evidence="7">
    <location>
        <begin position="374"/>
        <end position="412"/>
    </location>
</feature>
<dbReference type="Pfam" id="PF00072">
    <property type="entry name" value="Response_reg"/>
    <property type="match status" value="1"/>
</dbReference>
<dbReference type="InterPro" id="IPR025662">
    <property type="entry name" value="Sigma_54_int_dom_ATP-bd_1"/>
</dbReference>
<evidence type="ECO:0000259" key="9">
    <source>
        <dbReference type="PROSITE" id="PS50110"/>
    </source>
</evidence>
<dbReference type="AlphaFoldDB" id="A0AA41R2H1"/>
<dbReference type="CDD" id="cd00156">
    <property type="entry name" value="REC"/>
    <property type="match status" value="1"/>
</dbReference>
<dbReference type="Pfam" id="PF25601">
    <property type="entry name" value="AAA_lid_14"/>
    <property type="match status" value="1"/>
</dbReference>
<feature type="domain" description="Sigma-54 factor interaction" evidence="8">
    <location>
        <begin position="137"/>
        <end position="366"/>
    </location>
</feature>
<dbReference type="InterPro" id="IPR001789">
    <property type="entry name" value="Sig_transdc_resp-reg_receiver"/>
</dbReference>
<feature type="domain" description="Response regulatory" evidence="9">
    <location>
        <begin position="3"/>
        <end position="117"/>
    </location>
</feature>
<dbReference type="GO" id="GO:0005524">
    <property type="term" value="F:ATP binding"/>
    <property type="evidence" value="ECO:0007669"/>
    <property type="project" value="UniProtKB-KW"/>
</dbReference>
<keyword evidence="1" id="KW-0547">Nucleotide-binding</keyword>
<dbReference type="InterPro" id="IPR003593">
    <property type="entry name" value="AAA+_ATPase"/>
</dbReference>
<dbReference type="SUPFAM" id="SSF52172">
    <property type="entry name" value="CheY-like"/>
    <property type="match status" value="1"/>
</dbReference>
<keyword evidence="4" id="KW-0238">DNA-binding</keyword>
<evidence type="ECO:0000256" key="3">
    <source>
        <dbReference type="ARBA" id="ARBA00023015"/>
    </source>
</evidence>
<dbReference type="Pfam" id="PF00158">
    <property type="entry name" value="Sigma54_activat"/>
    <property type="match status" value="1"/>
</dbReference>
<evidence type="ECO:0000256" key="2">
    <source>
        <dbReference type="ARBA" id="ARBA00022840"/>
    </source>
</evidence>
<comment type="caution">
    <text evidence="10">The sequence shown here is derived from an EMBL/GenBank/DDBJ whole genome shotgun (WGS) entry which is preliminary data.</text>
</comment>
<dbReference type="InterPro" id="IPR025944">
    <property type="entry name" value="Sigma_54_int_dom_CS"/>
</dbReference>
<dbReference type="EMBL" id="JALJRB010000014">
    <property type="protein sequence ID" value="MCJ8501529.1"/>
    <property type="molecule type" value="Genomic_DNA"/>
</dbReference>
<dbReference type="InterPro" id="IPR027417">
    <property type="entry name" value="P-loop_NTPase"/>
</dbReference>
<keyword evidence="3" id="KW-0805">Transcription regulation</keyword>
<keyword evidence="5" id="KW-0804">Transcription</keyword>
<evidence type="ECO:0000256" key="5">
    <source>
        <dbReference type="ARBA" id="ARBA00023163"/>
    </source>
</evidence>
<evidence type="ECO:0000313" key="10">
    <source>
        <dbReference type="EMBL" id="MCJ8501529.1"/>
    </source>
</evidence>
<dbReference type="SUPFAM" id="SSF52540">
    <property type="entry name" value="P-loop containing nucleoside triphosphate hydrolases"/>
    <property type="match status" value="1"/>
</dbReference>
<dbReference type="PROSITE" id="PS00675">
    <property type="entry name" value="SIGMA54_INTERACT_1"/>
    <property type="match status" value="1"/>
</dbReference>
<dbReference type="GO" id="GO:0003677">
    <property type="term" value="F:DNA binding"/>
    <property type="evidence" value="ECO:0007669"/>
    <property type="project" value="UniProtKB-KW"/>
</dbReference>
<dbReference type="InterPro" id="IPR058031">
    <property type="entry name" value="AAA_lid_NorR"/>
</dbReference>
<dbReference type="FunFam" id="3.40.50.300:FF:000006">
    <property type="entry name" value="DNA-binding transcriptional regulator NtrC"/>
    <property type="match status" value="1"/>
</dbReference>
<dbReference type="InterPro" id="IPR002078">
    <property type="entry name" value="Sigma_54_int"/>
</dbReference>
<dbReference type="Gene3D" id="3.40.50.300">
    <property type="entry name" value="P-loop containing nucleotide triphosphate hydrolases"/>
    <property type="match status" value="1"/>
</dbReference>
<gene>
    <name evidence="10" type="ORF">MRX98_13160</name>
</gene>
<dbReference type="PROSITE" id="PS50045">
    <property type="entry name" value="SIGMA54_INTERACT_4"/>
    <property type="match status" value="1"/>
</dbReference>
<dbReference type="PROSITE" id="PS00688">
    <property type="entry name" value="SIGMA54_INTERACT_3"/>
    <property type="match status" value="1"/>
</dbReference>
<dbReference type="GO" id="GO:0006355">
    <property type="term" value="P:regulation of DNA-templated transcription"/>
    <property type="evidence" value="ECO:0007669"/>
    <property type="project" value="InterPro"/>
</dbReference>
<dbReference type="RefSeq" id="WP_246909484.1">
    <property type="nucleotide sequence ID" value="NZ_JALJRB010000014.1"/>
</dbReference>
<keyword evidence="6" id="KW-0597">Phosphoprotein</keyword>
<proteinExistence type="predicted"/>
<dbReference type="CDD" id="cd00009">
    <property type="entry name" value="AAA"/>
    <property type="match status" value="1"/>
</dbReference>
<dbReference type="PROSITE" id="PS00676">
    <property type="entry name" value="SIGMA54_INTERACT_2"/>
    <property type="match status" value="1"/>
</dbReference>